<sequence>MSSKRSAGLVEYSSSEEDDAAEPAAPPPKRKKLPALPNSLTVPKPKDDPSKHQGRLRSMPHVDGQWAAHVYVNIKLNRRSALYVLLSDALRLARERVPILQDFWSSNEAGTPNTVPELHISVSRPIFIRAHQREDLKNAVKGLAKECKPFDVSFSGFAELTNDERTRVFLAVEVGAGHNSLARLATGLRPVLQQLRQKEYYDAPRFHASFGWALLLGASGAETIDGLPFDLVSILAAQFQQKLVAKQHTFEVDSVSVKIGKETTKWPLLGSG</sequence>
<protein>
    <recommendedName>
        <fullName evidence="5">U6 snRNA phosphodiesterase</fullName>
        <ecNumber evidence="5">3.1.4.-</ecNumber>
    </recommendedName>
</protein>
<evidence type="ECO:0000256" key="5">
    <source>
        <dbReference type="HAMAP-Rule" id="MF_03040"/>
    </source>
</evidence>
<reference evidence="7 8" key="1">
    <citation type="journal article" date="2015" name="Fungal Genet. Biol.">
        <title>Evolution of novel wood decay mechanisms in Agaricales revealed by the genome sequences of Fistulina hepatica and Cylindrobasidium torrendii.</title>
        <authorList>
            <person name="Floudas D."/>
            <person name="Held B.W."/>
            <person name="Riley R."/>
            <person name="Nagy L.G."/>
            <person name="Koehler G."/>
            <person name="Ransdell A.S."/>
            <person name="Younus H."/>
            <person name="Chow J."/>
            <person name="Chiniquy J."/>
            <person name="Lipzen A."/>
            <person name="Tritt A."/>
            <person name="Sun H."/>
            <person name="Haridas S."/>
            <person name="LaButti K."/>
            <person name="Ohm R.A."/>
            <person name="Kues U."/>
            <person name="Blanchette R.A."/>
            <person name="Grigoriev I.V."/>
            <person name="Minto R.E."/>
            <person name="Hibbett D.S."/>
        </authorList>
    </citation>
    <scope>NUCLEOTIDE SEQUENCE [LARGE SCALE GENOMIC DNA]</scope>
    <source>
        <strain evidence="7 8">FP15055 ss-10</strain>
    </source>
</reference>
<evidence type="ECO:0000256" key="1">
    <source>
        <dbReference type="ARBA" id="ARBA00022722"/>
    </source>
</evidence>
<keyword evidence="3" id="KW-0456">Lyase</keyword>
<organism evidence="7 8">
    <name type="scientific">Cylindrobasidium torrendii FP15055 ss-10</name>
    <dbReference type="NCBI Taxonomy" id="1314674"/>
    <lineage>
        <taxon>Eukaryota</taxon>
        <taxon>Fungi</taxon>
        <taxon>Dikarya</taxon>
        <taxon>Basidiomycota</taxon>
        <taxon>Agaricomycotina</taxon>
        <taxon>Agaricomycetes</taxon>
        <taxon>Agaricomycetidae</taxon>
        <taxon>Agaricales</taxon>
        <taxon>Marasmiineae</taxon>
        <taxon>Physalacriaceae</taxon>
        <taxon>Cylindrobasidium</taxon>
    </lineage>
</organism>
<dbReference type="Proteomes" id="UP000054007">
    <property type="component" value="Unassembled WGS sequence"/>
</dbReference>
<dbReference type="GO" id="GO:0016829">
    <property type="term" value="F:lyase activity"/>
    <property type="evidence" value="ECO:0007669"/>
    <property type="project" value="UniProtKB-KW"/>
</dbReference>
<evidence type="ECO:0000256" key="2">
    <source>
        <dbReference type="ARBA" id="ARBA00022801"/>
    </source>
</evidence>
<keyword evidence="1 5" id="KW-0540">Nuclease</keyword>
<accession>A0A0D7BEU3</accession>
<name>A0A0D7BEU3_9AGAR</name>
<dbReference type="SUPFAM" id="SSF55144">
    <property type="entry name" value="LigT-like"/>
    <property type="match status" value="1"/>
</dbReference>
<feature type="active site" description="Proton donor/acceptor" evidence="5">
    <location>
        <position position="119"/>
    </location>
</feature>
<dbReference type="Pfam" id="PF09749">
    <property type="entry name" value="HVSL"/>
    <property type="match status" value="1"/>
</dbReference>
<comment type="function">
    <text evidence="5">Phosphodiesterase responsible for the U6 snRNA 3' end processing. Acts as an exoribonuclease (RNase) responsible for trimming the poly(U) tract of the last nucleotides in the pre-U6 snRNA molecule, leading to the formation of mature U6 snRNA.</text>
</comment>
<dbReference type="STRING" id="1314674.A0A0D7BEU3"/>
<dbReference type="PANTHER" id="PTHR13522">
    <property type="entry name" value="U6 SNRNA PHOSPHODIESTERASE 1"/>
    <property type="match status" value="1"/>
</dbReference>
<dbReference type="InterPro" id="IPR027521">
    <property type="entry name" value="Usb1"/>
</dbReference>
<dbReference type="GO" id="GO:0034477">
    <property type="term" value="P:U6 snRNA 3'-end processing"/>
    <property type="evidence" value="ECO:0007669"/>
    <property type="project" value="UniProtKB-UniRule"/>
</dbReference>
<gene>
    <name evidence="5" type="primary">USB1</name>
    <name evidence="7" type="ORF">CYLTODRAFT_421902</name>
</gene>
<comment type="similarity">
    <text evidence="5">Belongs to the 2H phosphoesterase superfamily. USB1 family.</text>
</comment>
<evidence type="ECO:0000256" key="3">
    <source>
        <dbReference type="ARBA" id="ARBA00023239"/>
    </source>
</evidence>
<dbReference type="GO" id="GO:1990838">
    <property type="term" value="F:poly(U)-specific exoribonuclease activity, producing 3' uridine cyclic phosphate ends"/>
    <property type="evidence" value="ECO:0007669"/>
    <property type="project" value="UniProtKB-UniRule"/>
</dbReference>
<evidence type="ECO:0000256" key="6">
    <source>
        <dbReference type="SAM" id="MobiDB-lite"/>
    </source>
</evidence>
<dbReference type="GO" id="GO:0005634">
    <property type="term" value="C:nucleus"/>
    <property type="evidence" value="ECO:0007669"/>
    <property type="project" value="UniProtKB-SubCell"/>
</dbReference>
<feature type="active site" description="Proton donor/acceptor" evidence="5">
    <location>
        <position position="207"/>
    </location>
</feature>
<dbReference type="OrthoDB" id="49151at2759"/>
<dbReference type="PANTHER" id="PTHR13522:SF3">
    <property type="entry name" value="U6 SNRNA PHOSPHODIESTERASE 1"/>
    <property type="match status" value="1"/>
</dbReference>
<dbReference type="EMBL" id="KN880509">
    <property type="protein sequence ID" value="KIY68141.1"/>
    <property type="molecule type" value="Genomic_DNA"/>
</dbReference>
<keyword evidence="4 5" id="KW-0539">Nucleus</keyword>
<dbReference type="EC" id="3.1.4.-" evidence="5"/>
<keyword evidence="8" id="KW-1185">Reference proteome</keyword>
<evidence type="ECO:0000256" key="4">
    <source>
        <dbReference type="ARBA" id="ARBA00023242"/>
    </source>
</evidence>
<keyword evidence="2 5" id="KW-0378">Hydrolase</keyword>
<dbReference type="Gene3D" id="3.90.1140.10">
    <property type="entry name" value="Cyclic phosphodiesterase"/>
    <property type="match status" value="1"/>
</dbReference>
<comment type="subcellular location">
    <subcellularLocation>
        <location evidence="5">Nucleus</location>
    </subcellularLocation>
</comment>
<feature type="region of interest" description="Disordered" evidence="6">
    <location>
        <begin position="1"/>
        <end position="58"/>
    </location>
</feature>
<evidence type="ECO:0000313" key="8">
    <source>
        <dbReference type="Proteomes" id="UP000054007"/>
    </source>
</evidence>
<dbReference type="InterPro" id="IPR009097">
    <property type="entry name" value="Cyclic_Pdiesterase"/>
</dbReference>
<dbReference type="HAMAP" id="MF_03040">
    <property type="entry name" value="USB1"/>
    <property type="match status" value="1"/>
</dbReference>
<evidence type="ECO:0000313" key="7">
    <source>
        <dbReference type="EMBL" id="KIY68141.1"/>
    </source>
</evidence>
<proteinExistence type="inferred from homology"/>
<dbReference type="AlphaFoldDB" id="A0A0D7BEU3"/>